<feature type="binding site" evidence="8">
    <location>
        <position position="729"/>
    </location>
    <ligand>
        <name>Ca(2+)</name>
        <dbReference type="ChEBI" id="CHEBI:29108"/>
    </ligand>
</feature>
<dbReference type="Gene3D" id="3.40.50.200">
    <property type="entry name" value="Peptidase S8/S53 domain"/>
    <property type="match status" value="1"/>
</dbReference>
<dbReference type="SUPFAM" id="SSF54897">
    <property type="entry name" value="Protease propeptides/inhibitors"/>
    <property type="match status" value="1"/>
</dbReference>
<feature type="active site" description="Charge relay system" evidence="8">
    <location>
        <position position="356"/>
    </location>
</feature>
<keyword evidence="3 8" id="KW-0479">Metal-binding</keyword>
<feature type="binding site" evidence="8">
    <location>
        <position position="708"/>
    </location>
    <ligand>
        <name>Ca(2+)</name>
        <dbReference type="ChEBI" id="CHEBI:29108"/>
    </ligand>
</feature>
<comment type="subcellular location">
    <subcellularLocation>
        <location evidence="1">Secreted</location>
        <location evidence="1">Extracellular space</location>
    </subcellularLocation>
</comment>
<keyword evidence="7" id="KW-0865">Zymogen</keyword>
<evidence type="ECO:0000256" key="8">
    <source>
        <dbReference type="PROSITE-ProRule" id="PRU01032"/>
    </source>
</evidence>
<dbReference type="VEuPathDB" id="FungiDB:SMAC_08656"/>
<sequence length="750" mass="82294">MAILRKPALVLGLLVLGTTAAPFPESHVHRLDTRAVPDTHALHERAMPHWGRKWDKRGPVPSNTLLPMRIGLKQANLDVGHDLLMDISDPKSPNYGQHLSREDVVKMFSPASETVKAITKWITSAGISEDRISRSENNQVSLPSSHHCLSKTPEVIIDPGYTYIQWLQFDANATEAEGLLYTTYYIYKHLPTGSKAIACDQYHVPHHVREHVDYITPGIKLRPDPAKVRSSKRNQRRARHVHTEEKRGFQPTHHGLMDPGFDILPPLNDSTCYKYVTPKCIQSQYGLPEGTTATPGNELGIFEGLNDHYVKEDLGAYFSNMYPKIPNGTYPIEKLINGAIGAARIPTEYGRESNLDFQAAWPLIWPQKTVLFQMDDPYYEKNQTEENTPFKGFWNTFFDALDGSYCSYSAFNQTGDCTDPSCLDPIYPNPFANSSNTDKYEGARQCGVYDPTPVISISYGGGEGDLPASYLQRQCSEIMKLGLQGVTVVVASGDYGVASYPGDYGHENGCAGSGERKGKVFYPDSDATCPYMLAVGATEWMQPLPASNVTNSTNAGPFPLTERATSEFASGGGFSNIFSAPSYQISVVESYFAKVDSQLNFTGYDISQPVANYFTIDNDSQFGPGGVGVFNRAGRGYPDVSAIGDGYIYRFAGRWDTARGTSLAAPVWGAVLTLLIEERIKAGRGKNGNGRLGFVNPVFYAHPEVFNDVTIGSNPACSSSGFPAAEGWDPVTGLGTPNFPKLLDLLMSLP</sequence>
<dbReference type="AlphaFoldDB" id="A0A8S8ZN13"/>
<dbReference type="InterPro" id="IPR050819">
    <property type="entry name" value="Tripeptidyl-peptidase_I"/>
</dbReference>
<evidence type="ECO:0000256" key="10">
    <source>
        <dbReference type="SAM" id="SignalP"/>
    </source>
</evidence>
<accession>A0A8S8ZN13</accession>
<feature type="chain" id="PRO_5035897854" description="Peptidase S53 domain-containing protein" evidence="10">
    <location>
        <begin position="21"/>
        <end position="750"/>
    </location>
</feature>
<keyword evidence="6 8" id="KW-0106">Calcium</keyword>
<comment type="caution">
    <text evidence="12">The sequence shown here is derived from an EMBL/GenBank/DDBJ whole genome shotgun (WGS) entry which is preliminary data.</text>
</comment>
<gene>
    <name evidence="12" type="ORF">SMACR_08656</name>
</gene>
<dbReference type="PANTHER" id="PTHR14218">
    <property type="entry name" value="PROTEASE S8 TRIPEPTIDYL PEPTIDASE I CLN2"/>
    <property type="match status" value="1"/>
</dbReference>
<dbReference type="Proteomes" id="UP000433876">
    <property type="component" value="Unassembled WGS sequence"/>
</dbReference>
<dbReference type="GO" id="GO:0006508">
    <property type="term" value="P:proteolysis"/>
    <property type="evidence" value="ECO:0007669"/>
    <property type="project" value="UniProtKB-KW"/>
</dbReference>
<feature type="binding site" evidence="8">
    <location>
        <position position="709"/>
    </location>
    <ligand>
        <name>Ca(2+)</name>
        <dbReference type="ChEBI" id="CHEBI:29108"/>
    </ligand>
</feature>
<evidence type="ECO:0000313" key="13">
    <source>
        <dbReference type="Proteomes" id="UP000433876"/>
    </source>
</evidence>
<feature type="region of interest" description="Disordered" evidence="9">
    <location>
        <begin position="224"/>
        <end position="252"/>
    </location>
</feature>
<evidence type="ECO:0000256" key="9">
    <source>
        <dbReference type="SAM" id="MobiDB-lite"/>
    </source>
</evidence>
<feature type="domain" description="Peptidase S53" evidence="11">
    <location>
        <begin position="275"/>
        <end position="749"/>
    </location>
</feature>
<dbReference type="InterPro" id="IPR015366">
    <property type="entry name" value="S53_propep"/>
</dbReference>
<organism evidence="12 13">
    <name type="scientific">Sordaria macrospora</name>
    <dbReference type="NCBI Taxonomy" id="5147"/>
    <lineage>
        <taxon>Eukaryota</taxon>
        <taxon>Fungi</taxon>
        <taxon>Dikarya</taxon>
        <taxon>Ascomycota</taxon>
        <taxon>Pezizomycotina</taxon>
        <taxon>Sordariomycetes</taxon>
        <taxon>Sordariomycetidae</taxon>
        <taxon>Sordariales</taxon>
        <taxon>Sordariaceae</taxon>
        <taxon>Sordaria</taxon>
    </lineage>
</organism>
<dbReference type="PROSITE" id="PS51695">
    <property type="entry name" value="SEDOLISIN"/>
    <property type="match status" value="1"/>
</dbReference>
<feature type="signal peptide" evidence="10">
    <location>
        <begin position="1"/>
        <end position="20"/>
    </location>
</feature>
<reference evidence="12 13" key="1">
    <citation type="submission" date="2017-07" db="EMBL/GenBank/DDBJ databases">
        <title>Genome sequence of the Sordaria macrospora wild type strain R19027.</title>
        <authorList>
            <person name="Nowrousian M."/>
            <person name="Teichert I."/>
            <person name="Kueck U."/>
        </authorList>
    </citation>
    <scope>NUCLEOTIDE SEQUENCE [LARGE SCALE GENOMIC DNA]</scope>
    <source>
        <strain evidence="12 13">R19027</strain>
        <tissue evidence="12">Mycelium</tissue>
    </source>
</reference>
<comment type="cofactor">
    <cofactor evidence="8">
        <name>Ca(2+)</name>
        <dbReference type="ChEBI" id="CHEBI:29108"/>
    </cofactor>
    <text evidence="8">Binds 1 Ca(2+) ion per subunit.</text>
</comment>
<evidence type="ECO:0000313" key="12">
    <source>
        <dbReference type="EMBL" id="KAA8629702.1"/>
    </source>
</evidence>
<dbReference type="EMBL" id="NMPR01000126">
    <property type="protein sequence ID" value="KAA8629702.1"/>
    <property type="molecule type" value="Genomic_DNA"/>
</dbReference>
<dbReference type="GO" id="GO:0008240">
    <property type="term" value="F:tripeptidyl-peptidase activity"/>
    <property type="evidence" value="ECO:0007669"/>
    <property type="project" value="TreeGrafter"/>
</dbReference>
<dbReference type="CDD" id="cd04056">
    <property type="entry name" value="Peptidases_S53"/>
    <property type="match status" value="1"/>
</dbReference>
<feature type="active site" description="Charge relay system" evidence="8">
    <location>
        <position position="352"/>
    </location>
</feature>
<dbReference type="GO" id="GO:0005576">
    <property type="term" value="C:extracellular region"/>
    <property type="evidence" value="ECO:0007669"/>
    <property type="project" value="UniProtKB-SubCell"/>
</dbReference>
<evidence type="ECO:0000256" key="6">
    <source>
        <dbReference type="ARBA" id="ARBA00022837"/>
    </source>
</evidence>
<feature type="active site" description="Charge relay system" evidence="8">
    <location>
        <position position="662"/>
    </location>
</feature>
<keyword evidence="2 8" id="KW-0645">Protease</keyword>
<evidence type="ECO:0000256" key="5">
    <source>
        <dbReference type="ARBA" id="ARBA00022825"/>
    </source>
</evidence>
<dbReference type="PANTHER" id="PTHR14218:SF19">
    <property type="entry name" value="SERINE PROTEASE AORO, PUTATIVE (AFU_ORTHOLOGUE AFUA_6G10250)-RELATED"/>
    <property type="match status" value="1"/>
</dbReference>
<keyword evidence="10" id="KW-0732">Signal</keyword>
<evidence type="ECO:0000256" key="3">
    <source>
        <dbReference type="ARBA" id="ARBA00022723"/>
    </source>
</evidence>
<proteinExistence type="predicted"/>
<feature type="compositionally biased region" description="Basic residues" evidence="9">
    <location>
        <begin position="229"/>
        <end position="240"/>
    </location>
</feature>
<evidence type="ECO:0000256" key="2">
    <source>
        <dbReference type="ARBA" id="ARBA00022670"/>
    </source>
</evidence>
<dbReference type="InterPro" id="IPR030400">
    <property type="entry name" value="Sedolisin_dom"/>
</dbReference>
<evidence type="ECO:0000256" key="1">
    <source>
        <dbReference type="ARBA" id="ARBA00004239"/>
    </source>
</evidence>
<keyword evidence="5 8" id="KW-0720">Serine protease</keyword>
<evidence type="ECO:0000256" key="7">
    <source>
        <dbReference type="ARBA" id="ARBA00023145"/>
    </source>
</evidence>
<protein>
    <recommendedName>
        <fullName evidence="11">Peptidase S53 domain-containing protein</fullName>
    </recommendedName>
</protein>
<evidence type="ECO:0000259" key="11">
    <source>
        <dbReference type="PROSITE" id="PS51695"/>
    </source>
</evidence>
<dbReference type="SUPFAM" id="SSF52743">
    <property type="entry name" value="Subtilisin-like"/>
    <property type="match status" value="1"/>
</dbReference>
<dbReference type="GO" id="GO:0046872">
    <property type="term" value="F:metal ion binding"/>
    <property type="evidence" value="ECO:0007669"/>
    <property type="project" value="UniProtKB-UniRule"/>
</dbReference>
<dbReference type="SMART" id="SM00944">
    <property type="entry name" value="Pro-kuma_activ"/>
    <property type="match status" value="1"/>
</dbReference>
<dbReference type="Pfam" id="PF09286">
    <property type="entry name" value="Pro-kuma_activ"/>
    <property type="match status" value="2"/>
</dbReference>
<feature type="binding site" evidence="8">
    <location>
        <position position="727"/>
    </location>
    <ligand>
        <name>Ca(2+)</name>
        <dbReference type="ChEBI" id="CHEBI:29108"/>
    </ligand>
</feature>
<evidence type="ECO:0000256" key="4">
    <source>
        <dbReference type="ARBA" id="ARBA00022801"/>
    </source>
</evidence>
<dbReference type="InterPro" id="IPR036852">
    <property type="entry name" value="Peptidase_S8/S53_dom_sf"/>
</dbReference>
<name>A0A8S8ZN13_SORMA</name>
<keyword evidence="4 8" id="KW-0378">Hydrolase</keyword>
<dbReference type="GO" id="GO:0004252">
    <property type="term" value="F:serine-type endopeptidase activity"/>
    <property type="evidence" value="ECO:0007669"/>
    <property type="project" value="UniProtKB-UniRule"/>
</dbReference>
<dbReference type="CDD" id="cd11377">
    <property type="entry name" value="Pro-peptidase_S53"/>
    <property type="match status" value="1"/>
</dbReference>